<dbReference type="AlphaFoldDB" id="A0A849A6N5"/>
<feature type="region of interest" description="Disordered" evidence="1">
    <location>
        <begin position="1"/>
        <end position="75"/>
    </location>
</feature>
<sequence>MTTSTEPGPDGNGTGSASAADASSCTDESEAKRFRELARVFGAQRADDLDEDELAGYPEDDPEDDELGDGAGCPYGGWWDDEAECPDHAAAGREIAGGARLFPHHDTPDPDSPAVIKVRDAAGLLAAVPHTIGFRPEESIVVLIFTGPRNRIGPSMRLDLPPAAQQRRFASHVAGLTLRHGTTAALFSYSSSSLGRQVLRTVLKAFLRKGIRVIDAIAVRGNEASFLPGPDGRTEPSIAVPADGHPVAAALSAANAFAGRAVLDSRAELAASIAGPADGIATNIARQRIAAAQQRHREARRAVPTGIRTRRGTSFTTAQRIHAEQLLHACVASFLDQHLVPPDLAADLAVAVEAEVSVRDHLICLVIDDRETAWTPVLSSCLQSVNPSDAVALCTMLGVAAYRAGGGALAAICFEQALTHRPDYRLARLMQSMLWHAVEPRALDGMRSLDSSEPAATPARR</sequence>
<organism evidence="2 3">
    <name type="scientific">Nakamurella aerolata</name>
    <dbReference type="NCBI Taxonomy" id="1656892"/>
    <lineage>
        <taxon>Bacteria</taxon>
        <taxon>Bacillati</taxon>
        <taxon>Actinomycetota</taxon>
        <taxon>Actinomycetes</taxon>
        <taxon>Nakamurellales</taxon>
        <taxon>Nakamurellaceae</taxon>
        <taxon>Nakamurella</taxon>
    </lineage>
</organism>
<dbReference type="EMBL" id="JABEND010000001">
    <property type="protein sequence ID" value="NNG34170.1"/>
    <property type="molecule type" value="Genomic_DNA"/>
</dbReference>
<evidence type="ECO:0000256" key="1">
    <source>
        <dbReference type="SAM" id="MobiDB-lite"/>
    </source>
</evidence>
<dbReference type="Proteomes" id="UP000562984">
    <property type="component" value="Unassembled WGS sequence"/>
</dbReference>
<protein>
    <submittedName>
        <fullName evidence="2">DUF4192 domain-containing protein</fullName>
    </submittedName>
</protein>
<comment type="caution">
    <text evidence="2">The sequence shown here is derived from an EMBL/GenBank/DDBJ whole genome shotgun (WGS) entry which is preliminary data.</text>
</comment>
<name>A0A849A6N5_9ACTN</name>
<dbReference type="RefSeq" id="WP_171197858.1">
    <property type="nucleotide sequence ID" value="NZ_JABEND010000001.1"/>
</dbReference>
<feature type="compositionally biased region" description="Basic and acidic residues" evidence="1">
    <location>
        <begin position="29"/>
        <end position="38"/>
    </location>
</feature>
<feature type="compositionally biased region" description="Low complexity" evidence="1">
    <location>
        <begin position="15"/>
        <end position="26"/>
    </location>
</feature>
<dbReference type="InterPro" id="IPR025447">
    <property type="entry name" value="DUF4192"/>
</dbReference>
<reference evidence="2 3" key="1">
    <citation type="submission" date="2020-05" db="EMBL/GenBank/DDBJ databases">
        <title>Nakamurella sp. DB0629 isolated from air conditioner.</title>
        <authorList>
            <person name="Kim D.H."/>
            <person name="Kim D.-U."/>
        </authorList>
    </citation>
    <scope>NUCLEOTIDE SEQUENCE [LARGE SCALE GENOMIC DNA]</scope>
    <source>
        <strain evidence="2 3">DB0629</strain>
    </source>
</reference>
<feature type="compositionally biased region" description="Acidic residues" evidence="1">
    <location>
        <begin position="48"/>
        <end position="68"/>
    </location>
</feature>
<evidence type="ECO:0000313" key="2">
    <source>
        <dbReference type="EMBL" id="NNG34170.1"/>
    </source>
</evidence>
<accession>A0A849A6N5</accession>
<proteinExistence type="predicted"/>
<dbReference type="Pfam" id="PF13830">
    <property type="entry name" value="DUF4192"/>
    <property type="match status" value="1"/>
</dbReference>
<evidence type="ECO:0000313" key="3">
    <source>
        <dbReference type="Proteomes" id="UP000562984"/>
    </source>
</evidence>
<gene>
    <name evidence="2" type="ORF">HKD39_00245</name>
</gene>
<keyword evidence="3" id="KW-1185">Reference proteome</keyword>